<dbReference type="EMBL" id="HG793135">
    <property type="protein sequence ID" value="CRL18525.1"/>
    <property type="molecule type" value="Genomic_DNA"/>
</dbReference>
<protein>
    <submittedName>
        <fullName evidence="1">Str. FM013</fullName>
    </submittedName>
</protein>
<dbReference type="Proteomes" id="UP000053732">
    <property type="component" value="Unassembled WGS sequence"/>
</dbReference>
<dbReference type="AlphaFoldDB" id="A0A0G4NWU5"/>
<evidence type="ECO:0000313" key="1">
    <source>
        <dbReference type="EMBL" id="CRL18525.1"/>
    </source>
</evidence>
<gene>
    <name evidence="1" type="ORF">PCAMFM013_S002g000395</name>
</gene>
<proteinExistence type="predicted"/>
<evidence type="ECO:0000313" key="2">
    <source>
        <dbReference type="Proteomes" id="UP000053732"/>
    </source>
</evidence>
<name>A0A0G4NWU5_PENC3</name>
<accession>A0A0G4NWU5</accession>
<organism evidence="1 2">
    <name type="scientific">Penicillium camemberti (strain FM 013)</name>
    <dbReference type="NCBI Taxonomy" id="1429867"/>
    <lineage>
        <taxon>Eukaryota</taxon>
        <taxon>Fungi</taxon>
        <taxon>Dikarya</taxon>
        <taxon>Ascomycota</taxon>
        <taxon>Pezizomycotina</taxon>
        <taxon>Eurotiomycetes</taxon>
        <taxon>Eurotiomycetidae</taxon>
        <taxon>Eurotiales</taxon>
        <taxon>Aspergillaceae</taxon>
        <taxon>Penicillium</taxon>
    </lineage>
</organism>
<reference evidence="1 2" key="1">
    <citation type="journal article" date="2014" name="Nat. Commun.">
        <title>Multiple recent horizontal transfers of a large genomic region in cheese making fungi.</title>
        <authorList>
            <person name="Cheeseman K."/>
            <person name="Ropars J."/>
            <person name="Renault P."/>
            <person name="Dupont J."/>
            <person name="Gouzy J."/>
            <person name="Branca A."/>
            <person name="Abraham A.L."/>
            <person name="Ceppi M."/>
            <person name="Conseiller E."/>
            <person name="Debuchy R."/>
            <person name="Malagnac F."/>
            <person name="Goarin A."/>
            <person name="Silar P."/>
            <person name="Lacoste S."/>
            <person name="Sallet E."/>
            <person name="Bensimon A."/>
            <person name="Giraud T."/>
            <person name="Brygoo Y."/>
        </authorList>
    </citation>
    <scope>NUCLEOTIDE SEQUENCE [LARGE SCALE GENOMIC DNA]</scope>
    <source>
        <strain evidence="2">FM 013</strain>
    </source>
</reference>
<keyword evidence="2" id="KW-1185">Reference proteome</keyword>
<sequence>MAVYLLFQLDVYCTVHEAPKGLPEAASMVRCRITSTPLSSFSSLYRNVEPGAERHSNCGIGWICRGGQFLRDMQFGVFLMLYMLYCFPMKPGTP</sequence>